<dbReference type="InterPro" id="IPR038883">
    <property type="entry name" value="AN11006-like"/>
</dbReference>
<proteinExistence type="predicted"/>
<organism evidence="1 2">
    <name type="scientific">Pleomassaria siparia CBS 279.74</name>
    <dbReference type="NCBI Taxonomy" id="1314801"/>
    <lineage>
        <taxon>Eukaryota</taxon>
        <taxon>Fungi</taxon>
        <taxon>Dikarya</taxon>
        <taxon>Ascomycota</taxon>
        <taxon>Pezizomycotina</taxon>
        <taxon>Dothideomycetes</taxon>
        <taxon>Pleosporomycetidae</taxon>
        <taxon>Pleosporales</taxon>
        <taxon>Pleomassariaceae</taxon>
        <taxon>Pleomassaria</taxon>
    </lineage>
</organism>
<name>A0A6G1KMJ0_9PLEO</name>
<keyword evidence="2" id="KW-1185">Reference proteome</keyword>
<dbReference type="PANTHER" id="PTHR42085:SF2">
    <property type="entry name" value="F-BOX DOMAIN-CONTAINING PROTEIN"/>
    <property type="match status" value="1"/>
</dbReference>
<accession>A0A6G1KMJ0</accession>
<dbReference type="PANTHER" id="PTHR42085">
    <property type="entry name" value="F-BOX DOMAIN-CONTAINING PROTEIN"/>
    <property type="match status" value="1"/>
</dbReference>
<dbReference type="OrthoDB" id="62952at2759"/>
<evidence type="ECO:0000313" key="1">
    <source>
        <dbReference type="EMBL" id="KAF2714020.1"/>
    </source>
</evidence>
<dbReference type="AlphaFoldDB" id="A0A6G1KMJ0"/>
<evidence type="ECO:0000313" key="2">
    <source>
        <dbReference type="Proteomes" id="UP000799428"/>
    </source>
</evidence>
<gene>
    <name evidence="1" type="ORF">K504DRAFT_462464</name>
</gene>
<protein>
    <recommendedName>
        <fullName evidence="3">F-box domain-containing protein</fullName>
    </recommendedName>
</protein>
<evidence type="ECO:0008006" key="3">
    <source>
        <dbReference type="Google" id="ProtNLM"/>
    </source>
</evidence>
<sequence length="304" mass="35638">MGVTFSQIEQHSTEDPHFLFLDLPAEIRVKIYEEVLVVGKIFYTPNDYDIWNGNRCRGHKLFRKPELQLLRVSKQIHAEAEPVYLSRNLFVLPIKWPDFQPFKELSHFHIRDMESNARHLFSVSGLSHIKNVGVAVDQSLCEGSAKVLGSDCWKRDELVYGEPPFTQLSRLKRLEKAHEIHLSHVRDVWRGMLGHLAHFQSRLKYIEIDFTNAFCPIGDCRPIWAASCGWIETMKPESVDIIGLQTLRERREFIYHVIMDGKASEWDLEEKYALRFRNIGQAVPWDRWMIEGEMEDESKHYVCL</sequence>
<dbReference type="EMBL" id="MU005765">
    <property type="protein sequence ID" value="KAF2714020.1"/>
    <property type="molecule type" value="Genomic_DNA"/>
</dbReference>
<dbReference type="Proteomes" id="UP000799428">
    <property type="component" value="Unassembled WGS sequence"/>
</dbReference>
<reference evidence="1" key="1">
    <citation type="journal article" date="2020" name="Stud. Mycol.">
        <title>101 Dothideomycetes genomes: a test case for predicting lifestyles and emergence of pathogens.</title>
        <authorList>
            <person name="Haridas S."/>
            <person name="Albert R."/>
            <person name="Binder M."/>
            <person name="Bloem J."/>
            <person name="Labutti K."/>
            <person name="Salamov A."/>
            <person name="Andreopoulos B."/>
            <person name="Baker S."/>
            <person name="Barry K."/>
            <person name="Bills G."/>
            <person name="Bluhm B."/>
            <person name="Cannon C."/>
            <person name="Castanera R."/>
            <person name="Culley D."/>
            <person name="Daum C."/>
            <person name="Ezra D."/>
            <person name="Gonzalez J."/>
            <person name="Henrissat B."/>
            <person name="Kuo A."/>
            <person name="Liang C."/>
            <person name="Lipzen A."/>
            <person name="Lutzoni F."/>
            <person name="Magnuson J."/>
            <person name="Mondo S."/>
            <person name="Nolan M."/>
            <person name="Ohm R."/>
            <person name="Pangilinan J."/>
            <person name="Park H.-J."/>
            <person name="Ramirez L."/>
            <person name="Alfaro M."/>
            <person name="Sun H."/>
            <person name="Tritt A."/>
            <person name="Yoshinaga Y."/>
            <person name="Zwiers L.-H."/>
            <person name="Turgeon B."/>
            <person name="Goodwin S."/>
            <person name="Spatafora J."/>
            <person name="Crous P."/>
            <person name="Grigoriev I."/>
        </authorList>
    </citation>
    <scope>NUCLEOTIDE SEQUENCE</scope>
    <source>
        <strain evidence="1">CBS 279.74</strain>
    </source>
</reference>